<evidence type="ECO:0008006" key="4">
    <source>
        <dbReference type="Google" id="ProtNLM"/>
    </source>
</evidence>
<dbReference type="InterPro" id="IPR021357">
    <property type="entry name" value="DUF2782"/>
</dbReference>
<accession>A0A1E3GPG7</accession>
<keyword evidence="1" id="KW-0732">Signal</keyword>
<dbReference type="EMBL" id="MCRI01000033">
    <property type="protein sequence ID" value="ODN65952.1"/>
    <property type="molecule type" value="Genomic_DNA"/>
</dbReference>
<dbReference type="AlphaFoldDB" id="A0A1E3GPG7"/>
<dbReference type="Pfam" id="PF11191">
    <property type="entry name" value="DUF2782"/>
    <property type="match status" value="1"/>
</dbReference>
<name>A0A1E3GPG7_9GAMM</name>
<dbReference type="RefSeq" id="WP_069296714.1">
    <property type="nucleotide sequence ID" value="NZ_MCRI01000033.1"/>
</dbReference>
<gene>
    <name evidence="2" type="ORF">A9E74_02320</name>
</gene>
<sequence>MLKPFAIVCAISAMITGSAWAGAAGPDLTQPPVIPPPLQDGESIEPEITIIQEDDRTIEEYRVNGQLYMIKITPDIGPAYYLMDTDGDGNLETQKHNLANPEVPNWILFQW</sequence>
<evidence type="ECO:0000256" key="1">
    <source>
        <dbReference type="SAM" id="SignalP"/>
    </source>
</evidence>
<dbReference type="Gene3D" id="2.20.130.30">
    <property type="entry name" value="Protein of unknown function DUF2782"/>
    <property type="match status" value="1"/>
</dbReference>
<feature type="signal peptide" evidence="1">
    <location>
        <begin position="1"/>
        <end position="21"/>
    </location>
</feature>
<reference evidence="2 3" key="1">
    <citation type="submission" date="2016-07" db="EMBL/GenBank/DDBJ databases">
        <title>Draft Genome Sequence of Methylophaga muralis Bur 1.</title>
        <authorList>
            <person name="Vasilenko O.V."/>
            <person name="Doronina N.V."/>
            <person name="Shmareva M.N."/>
            <person name="Tarlachkov S.V."/>
            <person name="Mustakhimov I."/>
            <person name="Trotsenko Y.A."/>
        </authorList>
    </citation>
    <scope>NUCLEOTIDE SEQUENCE [LARGE SCALE GENOMIC DNA]</scope>
    <source>
        <strain evidence="2 3">Bur 1</strain>
    </source>
</reference>
<feature type="chain" id="PRO_5009128513" description="DUF2782 domain-containing protein" evidence="1">
    <location>
        <begin position="22"/>
        <end position="111"/>
    </location>
</feature>
<dbReference type="STRING" id="291169.A9E74_02320"/>
<dbReference type="Proteomes" id="UP000094379">
    <property type="component" value="Unassembled WGS sequence"/>
</dbReference>
<proteinExistence type="predicted"/>
<protein>
    <recommendedName>
        <fullName evidence="4">DUF2782 domain-containing protein</fullName>
    </recommendedName>
</protein>
<keyword evidence="3" id="KW-1185">Reference proteome</keyword>
<organism evidence="2 3">
    <name type="scientific">Methylophaga muralis</name>
    <dbReference type="NCBI Taxonomy" id="291169"/>
    <lineage>
        <taxon>Bacteria</taxon>
        <taxon>Pseudomonadati</taxon>
        <taxon>Pseudomonadota</taxon>
        <taxon>Gammaproteobacteria</taxon>
        <taxon>Thiotrichales</taxon>
        <taxon>Piscirickettsiaceae</taxon>
        <taxon>Methylophaga</taxon>
    </lineage>
</organism>
<evidence type="ECO:0000313" key="3">
    <source>
        <dbReference type="Proteomes" id="UP000094379"/>
    </source>
</evidence>
<dbReference type="PATRIC" id="fig|291169.3.peg.2336"/>
<evidence type="ECO:0000313" key="2">
    <source>
        <dbReference type="EMBL" id="ODN65952.1"/>
    </source>
</evidence>
<comment type="caution">
    <text evidence="2">The sequence shown here is derived from an EMBL/GenBank/DDBJ whole genome shotgun (WGS) entry which is preliminary data.</text>
</comment>